<gene>
    <name evidence="1" type="ORF">LVJ82_08790</name>
</gene>
<protein>
    <recommendedName>
        <fullName evidence="3">Beta/gamma crystallin 'Greek key' domain-containing protein</fullName>
    </recommendedName>
</protein>
<evidence type="ECO:0008006" key="3">
    <source>
        <dbReference type="Google" id="ProtNLM"/>
    </source>
</evidence>
<dbReference type="EMBL" id="CP091511">
    <property type="protein sequence ID" value="UOO91045.1"/>
    <property type="molecule type" value="Genomic_DNA"/>
</dbReference>
<organism evidence="1 2">
    <name type="scientific">Vitreoscilla massiliensis</name>
    <dbReference type="NCBI Taxonomy" id="1689272"/>
    <lineage>
        <taxon>Bacteria</taxon>
        <taxon>Pseudomonadati</taxon>
        <taxon>Pseudomonadota</taxon>
        <taxon>Betaproteobacteria</taxon>
        <taxon>Neisseriales</taxon>
        <taxon>Neisseriaceae</taxon>
        <taxon>Vitreoscilla</taxon>
    </lineage>
</organism>
<keyword evidence="2" id="KW-1185">Reference proteome</keyword>
<reference evidence="1 2" key="1">
    <citation type="journal article" date="2022" name="Res Sq">
        <title>Evolution of multicellular longitudinally dividing oral cavity symbionts (Neisseriaceae).</title>
        <authorList>
            <person name="Nyongesa S."/>
            <person name="Weber P."/>
            <person name="Bernet E."/>
            <person name="Pullido F."/>
            <person name="Nieckarz M."/>
            <person name="Delaby M."/>
            <person name="Nieves C."/>
            <person name="Viehboeck T."/>
            <person name="Krause N."/>
            <person name="Rivera-Millot A."/>
            <person name="Nakamura A."/>
            <person name="Vischer N."/>
            <person name="VanNieuwenhze M."/>
            <person name="Brun Y."/>
            <person name="Cava F."/>
            <person name="Bulgheresi S."/>
            <person name="Veyrier F."/>
        </authorList>
    </citation>
    <scope>NUCLEOTIDE SEQUENCE [LARGE SCALE GENOMIC DNA]</scope>
    <source>
        <strain evidence="1 2">SN4</strain>
    </source>
</reference>
<dbReference type="Proteomes" id="UP000832011">
    <property type="component" value="Chromosome"/>
</dbReference>
<accession>A0ABY4E5J9</accession>
<dbReference type="RefSeq" id="WP_058305183.1">
    <property type="nucleotide sequence ID" value="NZ_CABKVG010000006.1"/>
</dbReference>
<evidence type="ECO:0000313" key="1">
    <source>
        <dbReference type="EMBL" id="UOO91045.1"/>
    </source>
</evidence>
<proteinExistence type="predicted"/>
<evidence type="ECO:0000313" key="2">
    <source>
        <dbReference type="Proteomes" id="UP000832011"/>
    </source>
</evidence>
<sequence>MKHFLWVLTVMATMSHADVVLYGPIKGGNGVTFESTNNSVGEITQMEDYGRRIADMGFSKDATCRLEYRQTAKGKEIWLFGLTGDFGIWNDTYLPSATVPWEKWPAKVKPTEIATVNAHTNDCYDLHFWSGDKAKGRDYPILKKLR</sequence>
<name>A0ABY4E5J9_9NEIS</name>